<organism evidence="6 7">
    <name type="scientific">Favolaschia claudopus</name>
    <dbReference type="NCBI Taxonomy" id="2862362"/>
    <lineage>
        <taxon>Eukaryota</taxon>
        <taxon>Fungi</taxon>
        <taxon>Dikarya</taxon>
        <taxon>Basidiomycota</taxon>
        <taxon>Agaricomycotina</taxon>
        <taxon>Agaricomycetes</taxon>
        <taxon>Agaricomycetidae</taxon>
        <taxon>Agaricales</taxon>
        <taxon>Marasmiineae</taxon>
        <taxon>Mycenaceae</taxon>
        <taxon>Favolaschia</taxon>
    </lineage>
</organism>
<gene>
    <name evidence="6" type="ORF">R3P38DRAFT_2584550</name>
</gene>
<reference evidence="6 7" key="1">
    <citation type="journal article" date="2024" name="J Genomics">
        <title>Draft genome sequencing and assembly of Favolaschia claudopus CIRM-BRFM 2984 isolated from oak limbs.</title>
        <authorList>
            <person name="Navarro D."/>
            <person name="Drula E."/>
            <person name="Chaduli D."/>
            <person name="Cazenave R."/>
            <person name="Ahrendt S."/>
            <person name="Wang J."/>
            <person name="Lipzen A."/>
            <person name="Daum C."/>
            <person name="Barry K."/>
            <person name="Grigoriev I.V."/>
            <person name="Favel A."/>
            <person name="Rosso M.N."/>
            <person name="Martin F."/>
        </authorList>
    </citation>
    <scope>NUCLEOTIDE SEQUENCE [LARGE SCALE GENOMIC DNA]</scope>
    <source>
        <strain evidence="6 7">CIRM-BRFM 2984</strain>
    </source>
</reference>
<dbReference type="EMBL" id="JAWWNJ010000187">
    <property type="protein sequence ID" value="KAK6974172.1"/>
    <property type="molecule type" value="Genomic_DNA"/>
</dbReference>
<evidence type="ECO:0000313" key="6">
    <source>
        <dbReference type="EMBL" id="KAK6974172.1"/>
    </source>
</evidence>
<evidence type="ECO:0000256" key="2">
    <source>
        <dbReference type="ARBA" id="ARBA00022771"/>
    </source>
</evidence>
<evidence type="ECO:0000256" key="1">
    <source>
        <dbReference type="ARBA" id="ARBA00022723"/>
    </source>
</evidence>
<feature type="domain" description="MYND-type" evidence="5">
    <location>
        <begin position="13"/>
        <end position="51"/>
    </location>
</feature>
<keyword evidence="2 4" id="KW-0863">Zinc-finger</keyword>
<name>A0AAV9Z739_9AGAR</name>
<dbReference type="Proteomes" id="UP001362999">
    <property type="component" value="Unassembled WGS sequence"/>
</dbReference>
<keyword evidence="3" id="KW-0862">Zinc</keyword>
<evidence type="ECO:0000256" key="4">
    <source>
        <dbReference type="PROSITE-ProRule" id="PRU00134"/>
    </source>
</evidence>
<keyword evidence="7" id="KW-1185">Reference proteome</keyword>
<dbReference type="PROSITE" id="PS01360">
    <property type="entry name" value="ZF_MYND_1"/>
    <property type="match status" value="1"/>
</dbReference>
<evidence type="ECO:0000259" key="5">
    <source>
        <dbReference type="PROSITE" id="PS50865"/>
    </source>
</evidence>
<protein>
    <recommendedName>
        <fullName evidence="5">MYND-type domain-containing protein</fullName>
    </recommendedName>
</protein>
<dbReference type="GO" id="GO:0008270">
    <property type="term" value="F:zinc ion binding"/>
    <property type="evidence" value="ECO:0007669"/>
    <property type="project" value="UniProtKB-KW"/>
</dbReference>
<evidence type="ECO:0000313" key="7">
    <source>
        <dbReference type="Proteomes" id="UP001362999"/>
    </source>
</evidence>
<keyword evidence="1" id="KW-0479">Metal-binding</keyword>
<proteinExistence type="predicted"/>
<comment type="caution">
    <text evidence="6">The sequence shown here is derived from an EMBL/GenBank/DDBJ whole genome shotgun (WGS) entry which is preliminary data.</text>
</comment>
<dbReference type="PROSITE" id="PS50865">
    <property type="entry name" value="ZF_MYND_2"/>
    <property type="match status" value="1"/>
</dbReference>
<dbReference type="AlphaFoldDB" id="A0AAV9Z739"/>
<dbReference type="SUPFAM" id="SSF144232">
    <property type="entry name" value="HIT/MYND zinc finger-like"/>
    <property type="match status" value="1"/>
</dbReference>
<evidence type="ECO:0000256" key="3">
    <source>
        <dbReference type="ARBA" id="ARBA00022833"/>
    </source>
</evidence>
<accession>A0AAV9Z739</accession>
<dbReference type="Gene3D" id="6.10.140.2220">
    <property type="match status" value="1"/>
</dbReference>
<dbReference type="Pfam" id="PF01753">
    <property type="entry name" value="zf-MYND"/>
    <property type="match status" value="1"/>
</dbReference>
<sequence>MSLTFPVGSPDYCFRCARSDINLQACAQCRLVRYCSRACQKLDWPEHRQSCRSRVSVLKDVPDPTQRKDWDLFNRWLDHWSRGLFAWGVFASNVANQQPDYLATHCFLVRTKKCIDCSRRSSKGAFEVGANENPTTPLFKCFQLVSSDMYADHEVAGVLTSLFGPEGVNAFEGLTGSSRHIRWVLICEMSYYLCHSASMDIQTLFLDTTSRITNRNDSFARQLAASLETRYRVQFGADIKAGDGMYVYSICYEHFIFIIFQLKVGYPF</sequence>
<dbReference type="InterPro" id="IPR002893">
    <property type="entry name" value="Znf_MYND"/>
</dbReference>